<dbReference type="GO" id="GO:0005506">
    <property type="term" value="F:iron ion binding"/>
    <property type="evidence" value="ECO:0007669"/>
    <property type="project" value="InterPro"/>
</dbReference>
<dbReference type="OrthoDB" id="1470350at2759"/>
<dbReference type="Gene3D" id="1.10.630.10">
    <property type="entry name" value="Cytochrome P450"/>
    <property type="match status" value="1"/>
</dbReference>
<feature type="non-terminal residue" evidence="1">
    <location>
        <position position="1"/>
    </location>
</feature>
<feature type="non-terminal residue" evidence="1">
    <location>
        <position position="140"/>
    </location>
</feature>
<dbReference type="GO" id="GO:0020037">
    <property type="term" value="F:heme binding"/>
    <property type="evidence" value="ECO:0007669"/>
    <property type="project" value="InterPro"/>
</dbReference>
<proteinExistence type="predicted"/>
<dbReference type="Proteomes" id="UP000789572">
    <property type="component" value="Unassembled WGS sequence"/>
</dbReference>
<evidence type="ECO:0000313" key="2">
    <source>
        <dbReference type="Proteomes" id="UP000789572"/>
    </source>
</evidence>
<gene>
    <name evidence="1" type="ORF">POCULU_LOCUS11294</name>
</gene>
<name>A0A9N9HFR5_9GLOM</name>
<dbReference type="InterPro" id="IPR036396">
    <property type="entry name" value="Cyt_P450_sf"/>
</dbReference>
<protein>
    <submittedName>
        <fullName evidence="1">2664_t:CDS:1</fullName>
    </submittedName>
</protein>
<accession>A0A9N9HFR5</accession>
<dbReference type="GO" id="GO:0004497">
    <property type="term" value="F:monooxygenase activity"/>
    <property type="evidence" value="ECO:0007669"/>
    <property type="project" value="InterPro"/>
</dbReference>
<dbReference type="AlphaFoldDB" id="A0A9N9HFR5"/>
<sequence length="140" mass="16599">AEEYWKKLGDNASLEFTEWIHCINVDTQIRIVTGQQTYALSTYFNSLLPPHLKKPLPQSSIQSYSKFVSHILSFNEVGKYFHIISPFFRHYVPGFKQIAERMKKRFGWLTEEMKKIVDERKRVIENMNDEEELKVDLLSL</sequence>
<keyword evidence="2" id="KW-1185">Reference proteome</keyword>
<dbReference type="GO" id="GO:0016705">
    <property type="term" value="F:oxidoreductase activity, acting on paired donors, with incorporation or reduction of molecular oxygen"/>
    <property type="evidence" value="ECO:0007669"/>
    <property type="project" value="InterPro"/>
</dbReference>
<dbReference type="EMBL" id="CAJVPJ010007695">
    <property type="protein sequence ID" value="CAG8677126.1"/>
    <property type="molecule type" value="Genomic_DNA"/>
</dbReference>
<organism evidence="1 2">
    <name type="scientific">Paraglomus occultum</name>
    <dbReference type="NCBI Taxonomy" id="144539"/>
    <lineage>
        <taxon>Eukaryota</taxon>
        <taxon>Fungi</taxon>
        <taxon>Fungi incertae sedis</taxon>
        <taxon>Mucoromycota</taxon>
        <taxon>Glomeromycotina</taxon>
        <taxon>Glomeromycetes</taxon>
        <taxon>Paraglomerales</taxon>
        <taxon>Paraglomeraceae</taxon>
        <taxon>Paraglomus</taxon>
    </lineage>
</organism>
<reference evidence="1" key="1">
    <citation type="submission" date="2021-06" db="EMBL/GenBank/DDBJ databases">
        <authorList>
            <person name="Kallberg Y."/>
            <person name="Tangrot J."/>
            <person name="Rosling A."/>
        </authorList>
    </citation>
    <scope>NUCLEOTIDE SEQUENCE</scope>
    <source>
        <strain evidence="1">IA702</strain>
    </source>
</reference>
<comment type="caution">
    <text evidence="1">The sequence shown here is derived from an EMBL/GenBank/DDBJ whole genome shotgun (WGS) entry which is preliminary data.</text>
</comment>
<evidence type="ECO:0000313" key="1">
    <source>
        <dbReference type="EMBL" id="CAG8677126.1"/>
    </source>
</evidence>